<keyword evidence="2" id="KW-1185">Reference proteome</keyword>
<comment type="caution">
    <text evidence="1">The sequence shown here is derived from an EMBL/GenBank/DDBJ whole genome shotgun (WGS) entry which is preliminary data.</text>
</comment>
<dbReference type="Proteomes" id="UP001151760">
    <property type="component" value="Unassembled WGS sequence"/>
</dbReference>
<evidence type="ECO:0000313" key="2">
    <source>
        <dbReference type="Proteomes" id="UP001151760"/>
    </source>
</evidence>
<accession>A0ABQ5IYQ2</accession>
<name>A0ABQ5IYQ2_9ASTR</name>
<gene>
    <name evidence="1" type="ORF">Tco_1121446</name>
</gene>
<evidence type="ECO:0000313" key="1">
    <source>
        <dbReference type="EMBL" id="GJU05016.1"/>
    </source>
</evidence>
<dbReference type="EMBL" id="BQNB010021307">
    <property type="protein sequence ID" value="GJU05016.1"/>
    <property type="molecule type" value="Genomic_DNA"/>
</dbReference>
<proteinExistence type="predicted"/>
<organism evidence="1 2">
    <name type="scientific">Tanacetum coccineum</name>
    <dbReference type="NCBI Taxonomy" id="301880"/>
    <lineage>
        <taxon>Eukaryota</taxon>
        <taxon>Viridiplantae</taxon>
        <taxon>Streptophyta</taxon>
        <taxon>Embryophyta</taxon>
        <taxon>Tracheophyta</taxon>
        <taxon>Spermatophyta</taxon>
        <taxon>Magnoliopsida</taxon>
        <taxon>eudicotyledons</taxon>
        <taxon>Gunneridae</taxon>
        <taxon>Pentapetalae</taxon>
        <taxon>asterids</taxon>
        <taxon>campanulids</taxon>
        <taxon>Asterales</taxon>
        <taxon>Asteraceae</taxon>
        <taxon>Asteroideae</taxon>
        <taxon>Anthemideae</taxon>
        <taxon>Anthemidinae</taxon>
        <taxon>Tanacetum</taxon>
    </lineage>
</organism>
<reference evidence="1" key="2">
    <citation type="submission" date="2022-01" db="EMBL/GenBank/DDBJ databases">
        <authorList>
            <person name="Yamashiro T."/>
            <person name="Shiraishi A."/>
            <person name="Satake H."/>
            <person name="Nakayama K."/>
        </authorList>
    </citation>
    <scope>NUCLEOTIDE SEQUENCE</scope>
</reference>
<reference evidence="1" key="1">
    <citation type="journal article" date="2022" name="Int. J. Mol. Sci.">
        <title>Draft Genome of Tanacetum Coccineum: Genomic Comparison of Closely Related Tanacetum-Family Plants.</title>
        <authorList>
            <person name="Yamashiro T."/>
            <person name="Shiraishi A."/>
            <person name="Nakayama K."/>
            <person name="Satake H."/>
        </authorList>
    </citation>
    <scope>NUCLEOTIDE SEQUENCE</scope>
</reference>
<protein>
    <submittedName>
        <fullName evidence="1">Uncharacterized protein</fullName>
    </submittedName>
</protein>
<sequence length="272" mass="30021">MDYHYLFTEFNFGTARQACLNVEVRMRTKYCFSERRRLEYECERQADLLKVRDGEIENLKAQLLLKEAEAARGASISIQVSAVEATEKVHANLQSSVFAKDLELKDLNVVVSSLKSQNDGLMDQDAQIKVLDDKVAKLDVDLLEMALHLEENFYPHLITTISGQRWLLTRGLKVVVVKCLNSLEYLTALGSAIGHAIEKGMQSGLSTGIDHEKAGAACTFGSMLAAIATTTTLSTTFAYTSSIPPITIDDYEVVSADGQEDAQGNIYRNSQG</sequence>